<dbReference type="InterPro" id="IPR051673">
    <property type="entry name" value="SSDNA_exonuclease_RecJ"/>
</dbReference>
<evidence type="ECO:0000256" key="4">
    <source>
        <dbReference type="ARBA" id="ARBA00022801"/>
    </source>
</evidence>
<dbReference type="InterPro" id="IPR001667">
    <property type="entry name" value="DDH_dom"/>
</dbReference>
<dbReference type="InterPro" id="IPR038763">
    <property type="entry name" value="DHH_sf"/>
</dbReference>
<protein>
    <recommendedName>
        <fullName evidence="2">Single-stranded-DNA-specific exonuclease RecJ</fullName>
    </recommendedName>
</protein>
<accession>A0ABU5TCR4</accession>
<feature type="compositionally biased region" description="Low complexity" evidence="6">
    <location>
        <begin position="400"/>
        <end position="420"/>
    </location>
</feature>
<evidence type="ECO:0000313" key="10">
    <source>
        <dbReference type="EMBL" id="MEA5476066.1"/>
    </source>
</evidence>
<dbReference type="InterPro" id="IPR041122">
    <property type="entry name" value="RecJ_OB"/>
</dbReference>
<evidence type="ECO:0000256" key="3">
    <source>
        <dbReference type="ARBA" id="ARBA00022722"/>
    </source>
</evidence>
<evidence type="ECO:0000259" key="8">
    <source>
        <dbReference type="Pfam" id="PF02272"/>
    </source>
</evidence>
<proteinExistence type="inferred from homology"/>
<feature type="region of interest" description="Disordered" evidence="6">
    <location>
        <begin position="376"/>
        <end position="433"/>
    </location>
</feature>
<organism evidence="10 11">
    <name type="scientific">Pseudanabaena galeata UHCC 0370</name>
    <dbReference type="NCBI Taxonomy" id="3110310"/>
    <lineage>
        <taxon>Bacteria</taxon>
        <taxon>Bacillati</taxon>
        <taxon>Cyanobacteriota</taxon>
        <taxon>Cyanophyceae</taxon>
        <taxon>Pseudanabaenales</taxon>
        <taxon>Pseudanabaenaceae</taxon>
        <taxon>Pseudanabaena</taxon>
    </lineage>
</organism>
<dbReference type="SUPFAM" id="SSF64182">
    <property type="entry name" value="DHH phosphoesterases"/>
    <property type="match status" value="2"/>
</dbReference>
<dbReference type="Pfam" id="PF01368">
    <property type="entry name" value="DHH"/>
    <property type="match status" value="1"/>
</dbReference>
<dbReference type="Proteomes" id="UP001301388">
    <property type="component" value="Unassembled WGS sequence"/>
</dbReference>
<gene>
    <name evidence="10" type="ORF">VB774_00385</name>
</gene>
<dbReference type="EMBL" id="JAYGIE010000001">
    <property type="protein sequence ID" value="MEA5476066.1"/>
    <property type="molecule type" value="Genomic_DNA"/>
</dbReference>
<evidence type="ECO:0000256" key="2">
    <source>
        <dbReference type="ARBA" id="ARBA00019841"/>
    </source>
</evidence>
<evidence type="ECO:0000313" key="11">
    <source>
        <dbReference type="Proteomes" id="UP001301388"/>
    </source>
</evidence>
<name>A0ABU5TCR4_9CYAN</name>
<keyword evidence="5" id="KW-0269">Exonuclease</keyword>
<dbReference type="RefSeq" id="WP_323258942.1">
    <property type="nucleotide sequence ID" value="NZ_JAYGIE010000001.1"/>
</dbReference>
<feature type="domain" description="DHHA1" evidence="8">
    <location>
        <begin position="434"/>
        <end position="529"/>
    </location>
</feature>
<dbReference type="Gene3D" id="3.90.1640.30">
    <property type="match status" value="1"/>
</dbReference>
<dbReference type="PANTHER" id="PTHR30255:SF2">
    <property type="entry name" value="SINGLE-STRANDED-DNA-SPECIFIC EXONUCLEASE RECJ"/>
    <property type="match status" value="1"/>
</dbReference>
<reference evidence="10 11" key="1">
    <citation type="submission" date="2023-12" db="EMBL/GenBank/DDBJ databases">
        <title>Baltic Sea Cyanobacteria.</title>
        <authorList>
            <person name="Delbaje E."/>
            <person name="Fewer D.P."/>
            <person name="Shishido T.K."/>
        </authorList>
    </citation>
    <scope>NUCLEOTIDE SEQUENCE [LARGE SCALE GENOMIC DNA]</scope>
    <source>
        <strain evidence="10 11">UHCC 0370</strain>
    </source>
</reference>
<evidence type="ECO:0000256" key="5">
    <source>
        <dbReference type="ARBA" id="ARBA00022839"/>
    </source>
</evidence>
<evidence type="ECO:0000256" key="1">
    <source>
        <dbReference type="ARBA" id="ARBA00005915"/>
    </source>
</evidence>
<feature type="domain" description="RecJ OB" evidence="9">
    <location>
        <begin position="546"/>
        <end position="648"/>
    </location>
</feature>
<evidence type="ECO:0000259" key="7">
    <source>
        <dbReference type="Pfam" id="PF01368"/>
    </source>
</evidence>
<keyword evidence="11" id="KW-1185">Reference proteome</keyword>
<feature type="domain" description="DDH" evidence="7">
    <location>
        <begin position="83"/>
        <end position="237"/>
    </location>
</feature>
<dbReference type="Gene3D" id="2.40.50.460">
    <property type="match status" value="1"/>
</dbReference>
<dbReference type="InterPro" id="IPR003156">
    <property type="entry name" value="DHHA1_dom"/>
</dbReference>
<dbReference type="Pfam" id="PF17768">
    <property type="entry name" value="RecJ_OB"/>
    <property type="match status" value="1"/>
</dbReference>
<dbReference type="PANTHER" id="PTHR30255">
    <property type="entry name" value="SINGLE-STRANDED-DNA-SPECIFIC EXONUCLEASE RECJ"/>
    <property type="match status" value="1"/>
</dbReference>
<keyword evidence="4" id="KW-0378">Hydrolase</keyword>
<sequence>MLLPQQRWQIFSPQPDLSAAIANSTGLSPIIAQVLLNRGIDTPEAAKVFLDPDLEDLPDPKQEFPDLIASIDRIELAIKNGDRITICGDYDVDGMTSTALLIRTLRLLGGNVEYEIPSRMTEGYGINARIVQDCRDREVKLIITVDNGIAAYEAITHAESLNISVIVTDHHEVPEDPTKIPPATAILNPKYQVDPNSPYAAIAGVGVAYVLALELSDRFGKRAELENPLLELFTLGTIADLASLTGINRRLVKKGLRLLSQSKVIGIIALINETGIAKDKQTGLKPEAIGFGLGPRINAIGRIGNPQVIIDLLTCEEMGEAIALAQECEATNRKRQDLCKEIEEEAITYMSKLKSEGFDITQERVLVIVDREVKEALTPSPSPKGGEGSKTSTKRKKSSSKSSVPLSSLEDSSPLGDESSNLAPLSPTGRGAGGEGWHHGVIGIVASRLVERYGAPVFIGSYEDAHGEEESKQGATVRFSVRGIPEFHVFHSLEYIANIRNKGGGHKAAGGFTLPAENMERLRNGLREFADRENLLPSHIMPLINVDVLADLSEISMTMLQTCDRLQPCGLGNPDPVFYSQNVHVLSQQTRGRDKVKHLSLELDTGNGKIKAIAWRWGEYCPVPDYVDIAYKLRANQWQDTTSVELEVVGIREATGTAMESSHNQPKHLLLQYKSAPVITKRPQWQKLSEAPRPLPRPLLLYGCDRPADKFQGDVDCDRPIRDRDYHAVVLWTLPPSFTHLQWLIATAKPDYIYLGSHIPSIPSIEQFRVQVQSLDLENIEKLNLLDISQQWWISPSAIVSALRELGYICDFPPTLPLEGELLRMQKWYAIAIAKLAALITQS</sequence>
<evidence type="ECO:0000256" key="6">
    <source>
        <dbReference type="SAM" id="MobiDB-lite"/>
    </source>
</evidence>
<dbReference type="Pfam" id="PF02272">
    <property type="entry name" value="DHHA1"/>
    <property type="match status" value="1"/>
</dbReference>
<keyword evidence="3" id="KW-0540">Nuclease</keyword>
<comment type="caution">
    <text evidence="10">The sequence shown here is derived from an EMBL/GenBank/DDBJ whole genome shotgun (WGS) entry which is preliminary data.</text>
</comment>
<evidence type="ECO:0000259" key="9">
    <source>
        <dbReference type="Pfam" id="PF17768"/>
    </source>
</evidence>
<comment type="similarity">
    <text evidence="1">Belongs to the RecJ family.</text>
</comment>